<keyword evidence="3" id="KW-0804">Transcription</keyword>
<accession>A0ABV8QD52</accession>
<dbReference type="PANTHER" id="PTHR47894">
    <property type="entry name" value="HTH-TYPE TRANSCRIPTIONAL REGULATOR GADX"/>
    <property type="match status" value="1"/>
</dbReference>
<comment type="caution">
    <text evidence="5">The sequence shown here is derived from an EMBL/GenBank/DDBJ whole genome shotgun (WGS) entry which is preliminary data.</text>
</comment>
<evidence type="ECO:0000313" key="6">
    <source>
        <dbReference type="Proteomes" id="UP001595798"/>
    </source>
</evidence>
<gene>
    <name evidence="5" type="ORF">ACFOZ5_02310</name>
</gene>
<evidence type="ECO:0000256" key="1">
    <source>
        <dbReference type="ARBA" id="ARBA00023015"/>
    </source>
</evidence>
<dbReference type="InterPro" id="IPR009057">
    <property type="entry name" value="Homeodomain-like_sf"/>
</dbReference>
<reference evidence="6" key="1">
    <citation type="journal article" date="2019" name="Int. J. Syst. Evol. Microbiol.">
        <title>The Global Catalogue of Microorganisms (GCM) 10K type strain sequencing project: providing services to taxonomists for standard genome sequencing and annotation.</title>
        <authorList>
            <consortium name="The Broad Institute Genomics Platform"/>
            <consortium name="The Broad Institute Genome Sequencing Center for Infectious Disease"/>
            <person name="Wu L."/>
            <person name="Ma J."/>
        </authorList>
    </citation>
    <scope>NUCLEOTIDE SEQUENCE [LARGE SCALE GENOMIC DNA]</scope>
    <source>
        <strain evidence="6">CECT 7297</strain>
    </source>
</reference>
<evidence type="ECO:0000256" key="3">
    <source>
        <dbReference type="ARBA" id="ARBA00023163"/>
    </source>
</evidence>
<name>A0ABV8QD52_9GAMM</name>
<feature type="domain" description="HTH araC/xylS-type" evidence="4">
    <location>
        <begin position="232"/>
        <end position="330"/>
    </location>
</feature>
<evidence type="ECO:0000313" key="5">
    <source>
        <dbReference type="EMBL" id="MFC4257859.1"/>
    </source>
</evidence>
<organism evidence="5 6">
    <name type="scientific">Marinobacter lacisalsi</name>
    <dbReference type="NCBI Taxonomy" id="475979"/>
    <lineage>
        <taxon>Bacteria</taxon>
        <taxon>Pseudomonadati</taxon>
        <taxon>Pseudomonadota</taxon>
        <taxon>Gammaproteobacteria</taxon>
        <taxon>Pseudomonadales</taxon>
        <taxon>Marinobacteraceae</taxon>
        <taxon>Marinobacter</taxon>
    </lineage>
</organism>
<dbReference type="InterPro" id="IPR032687">
    <property type="entry name" value="AraC-type_N"/>
</dbReference>
<dbReference type="Gene3D" id="1.10.10.60">
    <property type="entry name" value="Homeodomain-like"/>
    <property type="match status" value="1"/>
</dbReference>
<keyword evidence="1" id="KW-0805">Transcription regulation</keyword>
<dbReference type="SMART" id="SM00342">
    <property type="entry name" value="HTH_ARAC"/>
    <property type="match status" value="1"/>
</dbReference>
<keyword evidence="2" id="KW-0238">DNA-binding</keyword>
<dbReference type="EMBL" id="JBHSDI010000001">
    <property type="protein sequence ID" value="MFC4257859.1"/>
    <property type="molecule type" value="Genomic_DNA"/>
</dbReference>
<dbReference type="InterPro" id="IPR018060">
    <property type="entry name" value="HTH_AraC"/>
</dbReference>
<keyword evidence="6" id="KW-1185">Reference proteome</keyword>
<dbReference type="SUPFAM" id="SSF46689">
    <property type="entry name" value="Homeodomain-like"/>
    <property type="match status" value="1"/>
</dbReference>
<dbReference type="RefSeq" id="WP_379885119.1">
    <property type="nucleotide sequence ID" value="NZ_JBHSDI010000001.1"/>
</dbReference>
<dbReference type="Pfam" id="PF12625">
    <property type="entry name" value="Arabinose_bd"/>
    <property type="match status" value="1"/>
</dbReference>
<evidence type="ECO:0000256" key="2">
    <source>
        <dbReference type="ARBA" id="ARBA00023125"/>
    </source>
</evidence>
<dbReference type="PANTHER" id="PTHR47894:SF1">
    <property type="entry name" value="HTH-TYPE TRANSCRIPTIONAL REGULATOR VQSM"/>
    <property type="match status" value="1"/>
</dbReference>
<dbReference type="Pfam" id="PF12833">
    <property type="entry name" value="HTH_18"/>
    <property type="match status" value="1"/>
</dbReference>
<protein>
    <submittedName>
        <fullName evidence="5">AraC family transcriptional regulator ligand-binding domain-containing protein</fullName>
    </submittedName>
</protein>
<sequence length="340" mass="38120">MNDQQDVIASSFLRPLLHYADERDLVVPDFRARCERALEDAFVGATVLCDLLDELYQADPSPALGLRLGGNVDFASFGLVGYLVSSCATVGQALGRYRRFQPLLQRGLESWVEPTVRGLKLNWRQPVANTRLALEFSVAVFLKLYRSLVDGQYPVFSVGFPFCEPAEPGLYEALVGCPVRFDADAMYVEVPESAMAMRLSGRDPQLQRMLEEHANKALGLTLRRHDSDGFISQVHATVVQSLQYGHVAAADIAHVMGYPLRTFYRKLGAAGCSYRSILAEVRLRLARQFMEDPSLSNTEIGLRLGYSEQSSFIRAFRGWTGSTPADYRRDLLLRKARRTR</sequence>
<dbReference type="PROSITE" id="PS01124">
    <property type="entry name" value="HTH_ARAC_FAMILY_2"/>
    <property type="match status" value="1"/>
</dbReference>
<proteinExistence type="predicted"/>
<evidence type="ECO:0000259" key="4">
    <source>
        <dbReference type="PROSITE" id="PS01124"/>
    </source>
</evidence>
<dbReference type="Proteomes" id="UP001595798">
    <property type="component" value="Unassembled WGS sequence"/>
</dbReference>